<dbReference type="SUPFAM" id="SSF46565">
    <property type="entry name" value="Chaperone J-domain"/>
    <property type="match status" value="1"/>
</dbReference>
<dbReference type="InterPro" id="IPR001623">
    <property type="entry name" value="DnaJ_domain"/>
</dbReference>
<comment type="similarity">
    <text evidence="1">Belongs to the HscB family.</text>
</comment>
<accession>A0A3B0WKT4</accession>
<dbReference type="EMBL" id="UOFD01000057">
    <property type="protein sequence ID" value="VAW53130.1"/>
    <property type="molecule type" value="Genomic_DNA"/>
</dbReference>
<dbReference type="HAMAP" id="MF_00682">
    <property type="entry name" value="HscB"/>
    <property type="match status" value="1"/>
</dbReference>
<dbReference type="AlphaFoldDB" id="A0A3B0WKT4"/>
<gene>
    <name evidence="4" type="ORF">MNBD_GAMMA06-1984</name>
</gene>
<dbReference type="PROSITE" id="PS50076">
    <property type="entry name" value="DNAJ_2"/>
    <property type="match status" value="1"/>
</dbReference>
<dbReference type="PANTHER" id="PTHR14021">
    <property type="entry name" value="IRON-SULFUR CLUSTER CO-CHAPERONE PROTEIN HSCB"/>
    <property type="match status" value="1"/>
</dbReference>
<dbReference type="SUPFAM" id="SSF47144">
    <property type="entry name" value="HSC20 (HSCB), C-terminal oligomerisation domain"/>
    <property type="match status" value="1"/>
</dbReference>
<evidence type="ECO:0000256" key="1">
    <source>
        <dbReference type="ARBA" id="ARBA00010476"/>
    </source>
</evidence>
<dbReference type="InterPro" id="IPR004640">
    <property type="entry name" value="HscB"/>
</dbReference>
<protein>
    <submittedName>
        <fullName evidence="4">Chaperone protein HscB</fullName>
    </submittedName>
</protein>
<evidence type="ECO:0000256" key="2">
    <source>
        <dbReference type="ARBA" id="ARBA00023186"/>
    </source>
</evidence>
<dbReference type="NCBIfam" id="TIGR00714">
    <property type="entry name" value="hscB"/>
    <property type="match status" value="1"/>
</dbReference>
<dbReference type="Gene3D" id="1.20.1280.20">
    <property type="entry name" value="HscB, C-terminal domain"/>
    <property type="match status" value="1"/>
</dbReference>
<dbReference type="InterPro" id="IPR036869">
    <property type="entry name" value="J_dom_sf"/>
</dbReference>
<dbReference type="GO" id="GO:0001671">
    <property type="term" value="F:ATPase activator activity"/>
    <property type="evidence" value="ECO:0007669"/>
    <property type="project" value="InterPro"/>
</dbReference>
<dbReference type="PANTHER" id="PTHR14021:SF15">
    <property type="entry name" value="IRON-SULFUR CLUSTER CO-CHAPERONE PROTEIN HSCB"/>
    <property type="match status" value="1"/>
</dbReference>
<dbReference type="InterPro" id="IPR009073">
    <property type="entry name" value="HscB_oligo_C"/>
</dbReference>
<dbReference type="Gene3D" id="1.10.287.110">
    <property type="entry name" value="DnaJ domain"/>
    <property type="match status" value="1"/>
</dbReference>
<reference evidence="4" key="1">
    <citation type="submission" date="2018-06" db="EMBL/GenBank/DDBJ databases">
        <authorList>
            <person name="Zhirakovskaya E."/>
        </authorList>
    </citation>
    <scope>NUCLEOTIDE SEQUENCE</scope>
</reference>
<dbReference type="Pfam" id="PF07743">
    <property type="entry name" value="HSCB_C"/>
    <property type="match status" value="1"/>
</dbReference>
<organism evidence="4">
    <name type="scientific">hydrothermal vent metagenome</name>
    <dbReference type="NCBI Taxonomy" id="652676"/>
    <lineage>
        <taxon>unclassified sequences</taxon>
        <taxon>metagenomes</taxon>
        <taxon>ecological metagenomes</taxon>
    </lineage>
</organism>
<name>A0A3B0WKT4_9ZZZZ</name>
<dbReference type="GO" id="GO:0044571">
    <property type="term" value="P:[2Fe-2S] cluster assembly"/>
    <property type="evidence" value="ECO:0007669"/>
    <property type="project" value="InterPro"/>
</dbReference>
<dbReference type="Pfam" id="PF00226">
    <property type="entry name" value="DnaJ"/>
    <property type="match status" value="1"/>
</dbReference>
<evidence type="ECO:0000313" key="4">
    <source>
        <dbReference type="EMBL" id="VAW53130.1"/>
    </source>
</evidence>
<dbReference type="GO" id="GO:0051087">
    <property type="term" value="F:protein-folding chaperone binding"/>
    <property type="evidence" value="ECO:0007669"/>
    <property type="project" value="InterPro"/>
</dbReference>
<dbReference type="InterPro" id="IPR036386">
    <property type="entry name" value="HscB_C_sf"/>
</dbReference>
<keyword evidence="2" id="KW-0143">Chaperone</keyword>
<evidence type="ECO:0000259" key="3">
    <source>
        <dbReference type="PROSITE" id="PS50076"/>
    </source>
</evidence>
<dbReference type="GO" id="GO:0051259">
    <property type="term" value="P:protein complex oligomerization"/>
    <property type="evidence" value="ECO:0007669"/>
    <property type="project" value="InterPro"/>
</dbReference>
<proteinExistence type="inferred from homology"/>
<sequence>MSHDILNSNFFELFELPVSYDVNLNKIQQHYMALQKQVHPDKFINASDQDKRLSMQQTSWINEAQTTLKNPVSRAIYLLKLKGIDINLENETTMDAAFLMQQLEMRECLENIKRDSDSLLTLDEIAKELKSANNGMMKNFAQFYEADEIENARECIRKLQFMQKAKNEVNNLIASIEDELMI</sequence>
<feature type="domain" description="J" evidence="3">
    <location>
        <begin position="9"/>
        <end position="81"/>
    </location>
</feature>